<organism evidence="2 3">
    <name type="scientific">Heterodera trifolii</name>
    <dbReference type="NCBI Taxonomy" id="157864"/>
    <lineage>
        <taxon>Eukaryota</taxon>
        <taxon>Metazoa</taxon>
        <taxon>Ecdysozoa</taxon>
        <taxon>Nematoda</taxon>
        <taxon>Chromadorea</taxon>
        <taxon>Rhabditida</taxon>
        <taxon>Tylenchina</taxon>
        <taxon>Tylenchomorpha</taxon>
        <taxon>Tylenchoidea</taxon>
        <taxon>Heteroderidae</taxon>
        <taxon>Heteroderinae</taxon>
        <taxon>Heterodera</taxon>
    </lineage>
</organism>
<feature type="compositionally biased region" description="Low complexity" evidence="1">
    <location>
        <begin position="141"/>
        <end position="152"/>
    </location>
</feature>
<dbReference type="AlphaFoldDB" id="A0ABD2IH67"/>
<name>A0ABD2IH67_9BILA</name>
<comment type="caution">
    <text evidence="2">The sequence shown here is derived from an EMBL/GenBank/DDBJ whole genome shotgun (WGS) entry which is preliminary data.</text>
</comment>
<dbReference type="EMBL" id="JBICBT010001207">
    <property type="protein sequence ID" value="KAL3078466.1"/>
    <property type="molecule type" value="Genomic_DNA"/>
</dbReference>
<sequence>MLLLSHAFPPPAYLRFSSSLSPKCFFSRPLCLCLLTLCPPFPSVPNYSEKKCERGGAEGMKQRLTTASSRLSDHRTHSLHIMPSGHPAAPMRAINRRSGIAHANDRSEPLSPMRSVRWAWPPAPPGAEHKAQRRQQLSPASSSRVRQPISSS</sequence>
<evidence type="ECO:0000256" key="1">
    <source>
        <dbReference type="SAM" id="MobiDB-lite"/>
    </source>
</evidence>
<accession>A0ABD2IH67</accession>
<evidence type="ECO:0000313" key="3">
    <source>
        <dbReference type="Proteomes" id="UP001620626"/>
    </source>
</evidence>
<evidence type="ECO:0000313" key="2">
    <source>
        <dbReference type="EMBL" id="KAL3078466.1"/>
    </source>
</evidence>
<keyword evidence="3" id="KW-1185">Reference proteome</keyword>
<protein>
    <submittedName>
        <fullName evidence="2">Uncharacterized protein</fullName>
    </submittedName>
</protein>
<reference evidence="2 3" key="1">
    <citation type="submission" date="2024-10" db="EMBL/GenBank/DDBJ databases">
        <authorList>
            <person name="Kim D."/>
        </authorList>
    </citation>
    <scope>NUCLEOTIDE SEQUENCE [LARGE SCALE GENOMIC DNA]</scope>
    <source>
        <strain evidence="2">BH-2024</strain>
    </source>
</reference>
<dbReference type="Proteomes" id="UP001620626">
    <property type="component" value="Unassembled WGS sequence"/>
</dbReference>
<gene>
    <name evidence="2" type="ORF">niasHT_032762</name>
</gene>
<proteinExistence type="predicted"/>
<feature type="region of interest" description="Disordered" evidence="1">
    <location>
        <begin position="54"/>
        <end position="152"/>
    </location>
</feature>